<keyword evidence="4" id="KW-0539">Nucleus</keyword>
<dbReference type="GO" id="GO:0003677">
    <property type="term" value="F:DNA binding"/>
    <property type="evidence" value="ECO:0007669"/>
    <property type="project" value="UniProtKB-KW"/>
</dbReference>
<dbReference type="Gene3D" id="4.10.240.10">
    <property type="entry name" value="Zn(2)-C6 fungal-type DNA-binding domain"/>
    <property type="match status" value="1"/>
</dbReference>
<evidence type="ECO:0000313" key="8">
    <source>
        <dbReference type="Proteomes" id="UP000235023"/>
    </source>
</evidence>
<feature type="region of interest" description="Disordered" evidence="5">
    <location>
        <begin position="55"/>
        <end position="75"/>
    </location>
</feature>
<protein>
    <recommendedName>
        <fullName evidence="6">Zn(2)-C6 fungal-type domain-containing protein</fullName>
    </recommendedName>
</protein>
<dbReference type="InterPro" id="IPR001138">
    <property type="entry name" value="Zn2Cys6_DnaBD"/>
</dbReference>
<evidence type="ECO:0000256" key="5">
    <source>
        <dbReference type="SAM" id="MobiDB-lite"/>
    </source>
</evidence>
<dbReference type="Pfam" id="PF00172">
    <property type="entry name" value="Zn_clus"/>
    <property type="match status" value="1"/>
</dbReference>
<accession>A0A2J5HGZ6</accession>
<dbReference type="GO" id="GO:0000981">
    <property type="term" value="F:DNA-binding transcription factor activity, RNA polymerase II-specific"/>
    <property type="evidence" value="ECO:0007669"/>
    <property type="project" value="InterPro"/>
</dbReference>
<proteinExistence type="predicted"/>
<dbReference type="CDD" id="cd00067">
    <property type="entry name" value="GAL4"/>
    <property type="match status" value="1"/>
</dbReference>
<dbReference type="PROSITE" id="PS50048">
    <property type="entry name" value="ZN2_CY6_FUNGAL_2"/>
    <property type="match status" value="1"/>
</dbReference>
<evidence type="ECO:0000256" key="3">
    <source>
        <dbReference type="ARBA" id="ARBA00023163"/>
    </source>
</evidence>
<dbReference type="PANTHER" id="PTHR31668">
    <property type="entry name" value="GLUCOSE TRANSPORT TRANSCRIPTION REGULATOR RGT1-RELATED-RELATED"/>
    <property type="match status" value="1"/>
</dbReference>
<evidence type="ECO:0000256" key="1">
    <source>
        <dbReference type="ARBA" id="ARBA00023015"/>
    </source>
</evidence>
<dbReference type="GO" id="GO:0005634">
    <property type="term" value="C:nucleus"/>
    <property type="evidence" value="ECO:0007669"/>
    <property type="project" value="TreeGrafter"/>
</dbReference>
<organism evidence="7 8">
    <name type="scientific">Aspergillus taichungensis</name>
    <dbReference type="NCBI Taxonomy" id="482145"/>
    <lineage>
        <taxon>Eukaryota</taxon>
        <taxon>Fungi</taxon>
        <taxon>Dikarya</taxon>
        <taxon>Ascomycota</taxon>
        <taxon>Pezizomycotina</taxon>
        <taxon>Eurotiomycetes</taxon>
        <taxon>Eurotiomycetidae</taxon>
        <taxon>Eurotiales</taxon>
        <taxon>Aspergillaceae</taxon>
        <taxon>Aspergillus</taxon>
        <taxon>Aspergillus subgen. Circumdati</taxon>
    </lineage>
</organism>
<dbReference type="InterPro" id="IPR036864">
    <property type="entry name" value="Zn2-C6_fun-type_DNA-bd_sf"/>
</dbReference>
<dbReference type="PROSITE" id="PS00463">
    <property type="entry name" value="ZN2_CY6_FUNGAL_1"/>
    <property type="match status" value="1"/>
</dbReference>
<evidence type="ECO:0000256" key="2">
    <source>
        <dbReference type="ARBA" id="ARBA00023125"/>
    </source>
</evidence>
<dbReference type="SMART" id="SM00066">
    <property type="entry name" value="GAL4"/>
    <property type="match status" value="1"/>
</dbReference>
<dbReference type="SUPFAM" id="SSF57701">
    <property type="entry name" value="Zn2/Cys6 DNA-binding domain"/>
    <property type="match status" value="1"/>
</dbReference>
<evidence type="ECO:0000313" key="7">
    <source>
        <dbReference type="EMBL" id="PLN76260.1"/>
    </source>
</evidence>
<evidence type="ECO:0000259" key="6">
    <source>
        <dbReference type="PROSITE" id="PS50048"/>
    </source>
</evidence>
<keyword evidence="2" id="KW-0238">DNA-binding</keyword>
<keyword evidence="3" id="KW-0804">Transcription</keyword>
<gene>
    <name evidence="7" type="ORF">BDW42DRAFT_179122</name>
</gene>
<dbReference type="GO" id="GO:0008270">
    <property type="term" value="F:zinc ion binding"/>
    <property type="evidence" value="ECO:0007669"/>
    <property type="project" value="InterPro"/>
</dbReference>
<dbReference type="PANTHER" id="PTHR31668:SF4">
    <property type="entry name" value="TRANSCRIPTIONAL ACTIVATOR PROTEIN DAL81"/>
    <property type="match status" value="1"/>
</dbReference>
<dbReference type="Proteomes" id="UP000235023">
    <property type="component" value="Unassembled WGS sequence"/>
</dbReference>
<feature type="compositionally biased region" description="Polar residues" evidence="5">
    <location>
        <begin position="145"/>
        <end position="154"/>
    </location>
</feature>
<evidence type="ECO:0000256" key="4">
    <source>
        <dbReference type="ARBA" id="ARBA00023242"/>
    </source>
</evidence>
<dbReference type="AlphaFoldDB" id="A0A2J5HGZ6"/>
<keyword evidence="1" id="KW-0805">Transcription regulation</keyword>
<feature type="domain" description="Zn(2)-C6 fungal-type" evidence="6">
    <location>
        <begin position="20"/>
        <end position="51"/>
    </location>
</feature>
<dbReference type="InterPro" id="IPR050797">
    <property type="entry name" value="Carb_Metab_Trans_Reg"/>
</dbReference>
<reference evidence="8" key="1">
    <citation type="submission" date="2017-12" db="EMBL/GenBank/DDBJ databases">
        <authorList>
            <consortium name="DOE Joint Genome Institute"/>
            <person name="Mondo S.J."/>
            <person name="Kjaerbolling I."/>
            <person name="Vesth T.C."/>
            <person name="Frisvad J.C."/>
            <person name="Nybo J.L."/>
            <person name="Theobald S."/>
            <person name="Kuo A."/>
            <person name="Bowyer P."/>
            <person name="Matsuda Y."/>
            <person name="Lyhne E.K."/>
            <person name="Kogle M.E."/>
            <person name="Clum A."/>
            <person name="Lipzen A."/>
            <person name="Salamov A."/>
            <person name="Ngan C.Y."/>
            <person name="Daum C."/>
            <person name="Chiniquy J."/>
            <person name="Barry K."/>
            <person name="LaButti K."/>
            <person name="Haridas S."/>
            <person name="Simmons B.A."/>
            <person name="Magnuson J.K."/>
            <person name="Mortensen U.H."/>
            <person name="Larsen T.O."/>
            <person name="Grigoriev I.V."/>
            <person name="Baker S.E."/>
            <person name="Andersen M.R."/>
            <person name="Nordberg H.P."/>
            <person name="Cantor M.N."/>
            <person name="Hua S.X."/>
        </authorList>
    </citation>
    <scope>NUCLEOTIDE SEQUENCE [LARGE SCALE GENOMIC DNA]</scope>
    <source>
        <strain evidence="8">IBT 19404</strain>
    </source>
</reference>
<dbReference type="EMBL" id="KZ559623">
    <property type="protein sequence ID" value="PLN76260.1"/>
    <property type="molecule type" value="Genomic_DNA"/>
</dbReference>
<feature type="non-terminal residue" evidence="7">
    <location>
        <position position="1"/>
    </location>
</feature>
<feature type="region of interest" description="Disordered" evidence="5">
    <location>
        <begin position="145"/>
        <end position="172"/>
    </location>
</feature>
<name>A0A2J5HGZ6_9EURO</name>
<dbReference type="GO" id="GO:0001080">
    <property type="term" value="P:nitrogen catabolite activation of transcription from RNA polymerase II promoter"/>
    <property type="evidence" value="ECO:0007669"/>
    <property type="project" value="TreeGrafter"/>
</dbReference>
<keyword evidence="8" id="KW-1185">Reference proteome</keyword>
<dbReference type="OrthoDB" id="4330117at2759"/>
<sequence length="428" mass="47639">MSMTNTTEPASLELVQLRRACDRCHSQKLRCERTGSGSCDRCEKMGVTCVFSPSRRMQKMSQQKDGDGRASASGAGNHFALHENVTPDGPLLWDLTTGQWASQGTDPVGYDLDSSLSSLDPGIVIAPGNIDFPMLNSDELYMNPRSSLSNQDIPDQTALDNPAPPVAKSGRCSPHEEWIRKMSDLNIKIYNHAAIFPPAAQQLSYLNDDSTADHNRTVCIDETFSITMQVIEALEAVLPQSRGDGLCNGIELLDQGNLFLVLSLYLRLLDLYYAIFEPLQKSLPCPRYHTSSSCSSNYPPSILSTDTPSPCPERFWDARLPRFPALRIGEFSLPVETCVHTLMTVQLAEQLLRLLSRAVQSIIRKTSAANTPFRYDKPEYFMGAEYGLDRLRENSSMDVAELSLKAAEKRQMEVMVMMKAIKWALASR</sequence>